<reference evidence="1" key="1">
    <citation type="submission" date="2021-09" db="EMBL/GenBank/DDBJ databases">
        <title>The genome of Mauremys mutica provides insights into the evolution of semi-aquatic lifestyle.</title>
        <authorList>
            <person name="Gong S."/>
            <person name="Gao Y."/>
        </authorList>
    </citation>
    <scope>NUCLEOTIDE SEQUENCE</scope>
    <source>
        <strain evidence="1">MM-2020</strain>
        <tissue evidence="1">Muscle</tissue>
    </source>
</reference>
<gene>
    <name evidence="1" type="ORF">KIL84_009166</name>
</gene>
<evidence type="ECO:0000313" key="1">
    <source>
        <dbReference type="EMBL" id="KAH1180330.1"/>
    </source>
</evidence>
<comment type="caution">
    <text evidence="1">The sequence shown here is derived from an EMBL/GenBank/DDBJ whole genome shotgun (WGS) entry which is preliminary data.</text>
</comment>
<dbReference type="Proteomes" id="UP000827986">
    <property type="component" value="Unassembled WGS sequence"/>
</dbReference>
<protein>
    <submittedName>
        <fullName evidence="1">Uncharacterized protein</fullName>
    </submittedName>
</protein>
<evidence type="ECO:0000313" key="2">
    <source>
        <dbReference type="Proteomes" id="UP000827986"/>
    </source>
</evidence>
<keyword evidence="2" id="KW-1185">Reference proteome</keyword>
<dbReference type="EMBL" id="JAHDVG010000470">
    <property type="protein sequence ID" value="KAH1180330.1"/>
    <property type="molecule type" value="Genomic_DNA"/>
</dbReference>
<proteinExistence type="predicted"/>
<accession>A0A9D4B4W2</accession>
<name>A0A9D4B4W2_9SAUR</name>
<dbReference type="AlphaFoldDB" id="A0A9D4B4W2"/>
<sequence>MACSVFYIRPCKADFLLTVGSSSRTRIPRHYGNRMSINKKCLVVSEGVVAMNTAGLWRGKRNTNVNGNVHLFQANFKPASVIYRGNAQQLSDSVPRKALAHGYKFSLQRTEKSGAF</sequence>
<organism evidence="1 2">
    <name type="scientific">Mauremys mutica</name>
    <name type="common">yellowpond turtle</name>
    <dbReference type="NCBI Taxonomy" id="74926"/>
    <lineage>
        <taxon>Eukaryota</taxon>
        <taxon>Metazoa</taxon>
        <taxon>Chordata</taxon>
        <taxon>Craniata</taxon>
        <taxon>Vertebrata</taxon>
        <taxon>Euteleostomi</taxon>
        <taxon>Archelosauria</taxon>
        <taxon>Testudinata</taxon>
        <taxon>Testudines</taxon>
        <taxon>Cryptodira</taxon>
        <taxon>Durocryptodira</taxon>
        <taxon>Testudinoidea</taxon>
        <taxon>Geoemydidae</taxon>
        <taxon>Geoemydinae</taxon>
        <taxon>Mauremys</taxon>
    </lineage>
</organism>